<dbReference type="PROSITE" id="PS00211">
    <property type="entry name" value="ABC_TRANSPORTER_1"/>
    <property type="match status" value="1"/>
</dbReference>
<dbReference type="InterPro" id="IPR017871">
    <property type="entry name" value="ABC_transporter-like_CS"/>
</dbReference>
<name>A0A6I3R2Y0_9FIRM</name>
<dbReference type="InterPro" id="IPR003593">
    <property type="entry name" value="AAA+_ATPase"/>
</dbReference>
<dbReference type="Proteomes" id="UP000472755">
    <property type="component" value="Unassembled WGS sequence"/>
</dbReference>
<dbReference type="Proteomes" id="UP000449193">
    <property type="component" value="Unassembled WGS sequence"/>
</dbReference>
<proteinExistence type="predicted"/>
<dbReference type="AlphaFoldDB" id="A0A6I3R2Y0"/>
<reference evidence="7 8" key="1">
    <citation type="journal article" date="2019" name="Nat. Med.">
        <title>A library of human gut bacterial isolates paired with longitudinal multiomics data enables mechanistic microbiome research.</title>
        <authorList>
            <person name="Poyet M."/>
            <person name="Groussin M."/>
            <person name="Gibbons S.M."/>
            <person name="Avila-Pacheco J."/>
            <person name="Jiang X."/>
            <person name="Kearney S.M."/>
            <person name="Perrotta A.R."/>
            <person name="Berdy B."/>
            <person name="Zhao S."/>
            <person name="Lieberman T.D."/>
            <person name="Swanson P.K."/>
            <person name="Smith M."/>
            <person name="Roesemann S."/>
            <person name="Alexander J.E."/>
            <person name="Rich S.A."/>
            <person name="Livny J."/>
            <person name="Vlamakis H."/>
            <person name="Clish C."/>
            <person name="Bullock K."/>
            <person name="Deik A."/>
            <person name="Scott J."/>
            <person name="Pierce K.A."/>
            <person name="Xavier R.J."/>
            <person name="Alm E.J."/>
        </authorList>
    </citation>
    <scope>NUCLEOTIDE SEQUENCE [LARGE SCALE GENOMIC DNA]</scope>
    <source>
        <strain evidence="5 8">BIOML-A4</strain>
        <strain evidence="6 7">BIOML-A7</strain>
    </source>
</reference>
<evidence type="ECO:0000256" key="2">
    <source>
        <dbReference type="ARBA" id="ARBA00022741"/>
    </source>
</evidence>
<protein>
    <submittedName>
        <fullName evidence="6">ATP-binding cassette domain-containing protein</fullName>
    </submittedName>
</protein>
<dbReference type="GO" id="GO:0055085">
    <property type="term" value="P:transmembrane transport"/>
    <property type="evidence" value="ECO:0007669"/>
    <property type="project" value="UniProtKB-ARBA"/>
</dbReference>
<dbReference type="EMBL" id="WMZU01000008">
    <property type="protein sequence ID" value="MTS26952.1"/>
    <property type="molecule type" value="Genomic_DNA"/>
</dbReference>
<dbReference type="InterPro" id="IPR003439">
    <property type="entry name" value="ABC_transporter-like_ATP-bd"/>
</dbReference>
<evidence type="ECO:0000256" key="1">
    <source>
        <dbReference type="ARBA" id="ARBA00022448"/>
    </source>
</evidence>
<dbReference type="Gene3D" id="3.40.50.300">
    <property type="entry name" value="P-loop containing nucleotide triphosphate hydrolases"/>
    <property type="match status" value="1"/>
</dbReference>
<feature type="domain" description="ABC transporter" evidence="4">
    <location>
        <begin position="6"/>
        <end position="233"/>
    </location>
</feature>
<dbReference type="InterPro" id="IPR050319">
    <property type="entry name" value="ABC_transp_ATP-bind"/>
</dbReference>
<dbReference type="EMBL" id="WMZR01000004">
    <property type="protein sequence ID" value="MTS50727.1"/>
    <property type="molecule type" value="Genomic_DNA"/>
</dbReference>
<organism evidence="6 7">
    <name type="scientific">Ruthenibacterium lactatiformans</name>
    <dbReference type="NCBI Taxonomy" id="1550024"/>
    <lineage>
        <taxon>Bacteria</taxon>
        <taxon>Bacillati</taxon>
        <taxon>Bacillota</taxon>
        <taxon>Clostridia</taxon>
        <taxon>Eubacteriales</taxon>
        <taxon>Oscillospiraceae</taxon>
        <taxon>Ruthenibacterium</taxon>
    </lineage>
</organism>
<keyword evidence="2" id="KW-0547">Nucleotide-binding</keyword>
<keyword evidence="3 6" id="KW-0067">ATP-binding</keyword>
<accession>A0A6I3R2Y0</accession>
<sequence length="234" mass="26294">MEMDRIELDNLTRTYYDAQGETFCALDHASLIWEQGHSIAIMGESGSGKSTLARLMIGLERPSEGRVLINGVDTTKWGLREWRKYRGKIQAVFQDAGGTLNPSWSTSKNVEEALVNLTDLSPSQRKNRIAELMEQTGLSKSLLDTPVRKLSGGEQRRLALLRSLSISPEFLILDEVTAGLDLISTEAVLQLLEKYEQEHDCAYLVITHDIQVASRLCEVIYEIEHGKFTKKAVR</sequence>
<dbReference type="GO" id="GO:0005524">
    <property type="term" value="F:ATP binding"/>
    <property type="evidence" value="ECO:0007669"/>
    <property type="project" value="UniProtKB-KW"/>
</dbReference>
<dbReference type="SMART" id="SM00382">
    <property type="entry name" value="AAA"/>
    <property type="match status" value="1"/>
</dbReference>
<evidence type="ECO:0000259" key="4">
    <source>
        <dbReference type="PROSITE" id="PS50893"/>
    </source>
</evidence>
<dbReference type="PROSITE" id="PS50893">
    <property type="entry name" value="ABC_TRANSPORTER_2"/>
    <property type="match status" value="1"/>
</dbReference>
<evidence type="ECO:0000256" key="3">
    <source>
        <dbReference type="ARBA" id="ARBA00022840"/>
    </source>
</evidence>
<evidence type="ECO:0000313" key="6">
    <source>
        <dbReference type="EMBL" id="MTS50727.1"/>
    </source>
</evidence>
<evidence type="ECO:0000313" key="5">
    <source>
        <dbReference type="EMBL" id="MTS26952.1"/>
    </source>
</evidence>
<comment type="caution">
    <text evidence="6">The sequence shown here is derived from an EMBL/GenBank/DDBJ whole genome shotgun (WGS) entry which is preliminary data.</text>
</comment>
<dbReference type="PANTHER" id="PTHR43776">
    <property type="entry name" value="TRANSPORT ATP-BINDING PROTEIN"/>
    <property type="match status" value="1"/>
</dbReference>
<dbReference type="GO" id="GO:0016887">
    <property type="term" value="F:ATP hydrolysis activity"/>
    <property type="evidence" value="ECO:0007669"/>
    <property type="project" value="InterPro"/>
</dbReference>
<dbReference type="Pfam" id="PF00005">
    <property type="entry name" value="ABC_tran"/>
    <property type="match status" value="1"/>
</dbReference>
<gene>
    <name evidence="6" type="ORF">GMD52_04125</name>
    <name evidence="5" type="ORF">GMD59_06575</name>
</gene>
<evidence type="ECO:0000313" key="7">
    <source>
        <dbReference type="Proteomes" id="UP000449193"/>
    </source>
</evidence>
<dbReference type="SUPFAM" id="SSF52540">
    <property type="entry name" value="P-loop containing nucleoside triphosphate hydrolases"/>
    <property type="match status" value="1"/>
</dbReference>
<dbReference type="InterPro" id="IPR027417">
    <property type="entry name" value="P-loop_NTPase"/>
</dbReference>
<keyword evidence="1" id="KW-0813">Transport</keyword>
<evidence type="ECO:0000313" key="8">
    <source>
        <dbReference type="Proteomes" id="UP000472755"/>
    </source>
</evidence>